<dbReference type="EMBL" id="CAVLEF010000280">
    <property type="protein sequence ID" value="CAK1555181.1"/>
    <property type="molecule type" value="Genomic_DNA"/>
</dbReference>
<sequence length="70" mass="7963">MERINSASDLSPQAFLFEGTVLYDVAGYVKLLPKYQQWQRASSAKKKLLSNLKRPFMLTIMDTYFVAATA</sequence>
<proteinExistence type="predicted"/>
<evidence type="ECO:0000313" key="2">
    <source>
        <dbReference type="Proteomes" id="UP001497472"/>
    </source>
</evidence>
<comment type="caution">
    <text evidence="1">The sequence shown here is derived from an EMBL/GenBank/DDBJ whole genome shotgun (WGS) entry which is preliminary data.</text>
</comment>
<gene>
    <name evidence="1" type="ORF">LNINA_LOCUS14017</name>
</gene>
<dbReference type="AlphaFoldDB" id="A0AAV1K210"/>
<keyword evidence="2" id="KW-1185">Reference proteome</keyword>
<accession>A0AAV1K210</accession>
<evidence type="ECO:0000313" key="1">
    <source>
        <dbReference type="EMBL" id="CAK1555181.1"/>
    </source>
</evidence>
<reference evidence="1 2" key="1">
    <citation type="submission" date="2023-11" db="EMBL/GenBank/DDBJ databases">
        <authorList>
            <person name="Okamura Y."/>
        </authorList>
    </citation>
    <scope>NUCLEOTIDE SEQUENCE [LARGE SCALE GENOMIC DNA]</scope>
</reference>
<protein>
    <submittedName>
        <fullName evidence="1">Uncharacterized protein</fullName>
    </submittedName>
</protein>
<name>A0AAV1K210_9NEOP</name>
<dbReference type="Proteomes" id="UP001497472">
    <property type="component" value="Unassembled WGS sequence"/>
</dbReference>
<organism evidence="1 2">
    <name type="scientific">Leptosia nina</name>
    <dbReference type="NCBI Taxonomy" id="320188"/>
    <lineage>
        <taxon>Eukaryota</taxon>
        <taxon>Metazoa</taxon>
        <taxon>Ecdysozoa</taxon>
        <taxon>Arthropoda</taxon>
        <taxon>Hexapoda</taxon>
        <taxon>Insecta</taxon>
        <taxon>Pterygota</taxon>
        <taxon>Neoptera</taxon>
        <taxon>Endopterygota</taxon>
        <taxon>Lepidoptera</taxon>
        <taxon>Glossata</taxon>
        <taxon>Ditrysia</taxon>
        <taxon>Papilionoidea</taxon>
        <taxon>Pieridae</taxon>
        <taxon>Pierinae</taxon>
        <taxon>Leptosia</taxon>
    </lineage>
</organism>